<dbReference type="EMBL" id="AXSB02000025">
    <property type="protein sequence ID" value="ETH30842.1"/>
    <property type="molecule type" value="Genomic_DNA"/>
</dbReference>
<comment type="caution">
    <text evidence="3">The sequence shown here is derived from an EMBL/GenBank/DDBJ whole genome shotgun (WGS) entry which is preliminary data.</text>
</comment>
<dbReference type="InterPro" id="IPR052513">
    <property type="entry name" value="Thioester_dehydratase-like"/>
</dbReference>
<sequence>MEMTMEQEPLNGWPQPYRLLDAQPYWDALQDEKLTYQQCVACRQSVWPAHSRCPHCSSDQLVWQASSGRATVYSFSTVTRGPTPVWASIVPYTVGFVEMDEGYFLFTQIEGPPGSIGVGDKVQVRFVRRGAQILPVFVSADLPA</sequence>
<proteinExistence type="predicted"/>
<dbReference type="Pfam" id="PF01796">
    <property type="entry name" value="OB_ChsH2_C"/>
    <property type="match status" value="1"/>
</dbReference>
<evidence type="ECO:0000313" key="4">
    <source>
        <dbReference type="Proteomes" id="UP000018679"/>
    </source>
</evidence>
<dbReference type="InterPro" id="IPR002878">
    <property type="entry name" value="ChsH2_C"/>
</dbReference>
<name>A0AAI9J1A6_BORPT</name>
<organism evidence="3 4">
    <name type="scientific">Bordetella pertussis CHLA-26</name>
    <dbReference type="NCBI Taxonomy" id="1331284"/>
    <lineage>
        <taxon>Bacteria</taxon>
        <taxon>Pseudomonadati</taxon>
        <taxon>Pseudomonadota</taxon>
        <taxon>Betaproteobacteria</taxon>
        <taxon>Burkholderiales</taxon>
        <taxon>Alcaligenaceae</taxon>
        <taxon>Bordetella</taxon>
    </lineage>
</organism>
<evidence type="ECO:0000259" key="1">
    <source>
        <dbReference type="Pfam" id="PF01796"/>
    </source>
</evidence>
<feature type="domain" description="ChsH2 C-terminal OB-fold" evidence="1">
    <location>
        <begin position="63"/>
        <end position="127"/>
    </location>
</feature>
<feature type="domain" description="ChsH2 rubredoxin-like zinc ribbon" evidence="2">
    <location>
        <begin position="26"/>
        <end position="61"/>
    </location>
</feature>
<dbReference type="Gene3D" id="6.10.30.10">
    <property type="match status" value="1"/>
</dbReference>
<gene>
    <name evidence="3" type="ORF">L566_3549</name>
</gene>
<dbReference type="AlphaFoldDB" id="A0AAI9J1A6"/>
<reference evidence="3 4" key="1">
    <citation type="journal article" date="2013" name="Genome Announc.">
        <title>Genome Sequences of 28 Bordetella pertussis U.S. Outbreak Strains Dating from 2010 to 2012.</title>
        <authorList>
            <person name="Harvill E.T."/>
            <person name="Goodfield L.L."/>
            <person name="Ivanov Y."/>
            <person name="Meyer J.A."/>
            <person name="Newth C."/>
            <person name="Cassiday P."/>
            <person name="Tondella M.L."/>
            <person name="Liao P."/>
            <person name="Zimmerman J."/>
            <person name="Meert K."/>
            <person name="Wessel D."/>
            <person name="Berger J."/>
            <person name="Dean J.M."/>
            <person name="Holubkov R."/>
            <person name="Burr J."/>
            <person name="Liu T."/>
            <person name="Brinkac L."/>
            <person name="Kim M."/>
            <person name="Losada L."/>
        </authorList>
    </citation>
    <scope>NUCLEOTIDE SEQUENCE [LARGE SCALE GENOMIC DNA]</scope>
    <source>
        <strain evidence="3 4">CHLA-26</strain>
    </source>
</reference>
<evidence type="ECO:0000259" key="2">
    <source>
        <dbReference type="Pfam" id="PF12172"/>
    </source>
</evidence>
<dbReference type="PANTHER" id="PTHR34075:SF5">
    <property type="entry name" value="BLR3430 PROTEIN"/>
    <property type="match status" value="1"/>
</dbReference>
<protein>
    <submittedName>
        <fullName evidence="3">PF01796 domain protein</fullName>
    </submittedName>
</protein>
<dbReference type="Pfam" id="PF12172">
    <property type="entry name" value="zf-ChsH2"/>
    <property type="match status" value="1"/>
</dbReference>
<dbReference type="GeneID" id="69599931"/>
<dbReference type="PANTHER" id="PTHR34075">
    <property type="entry name" value="BLR3430 PROTEIN"/>
    <property type="match status" value="1"/>
</dbReference>
<dbReference type="RefSeq" id="WP_010929578.1">
    <property type="nucleotide sequence ID" value="NZ_AXSB02000025.1"/>
</dbReference>
<evidence type="ECO:0000313" key="3">
    <source>
        <dbReference type="EMBL" id="ETH30842.1"/>
    </source>
</evidence>
<accession>A0AAI9J1A6</accession>
<dbReference type="SUPFAM" id="SSF50249">
    <property type="entry name" value="Nucleic acid-binding proteins"/>
    <property type="match status" value="1"/>
</dbReference>
<dbReference type="InterPro" id="IPR022002">
    <property type="entry name" value="ChsH2_Znr"/>
</dbReference>
<dbReference type="Proteomes" id="UP000018679">
    <property type="component" value="Unassembled WGS sequence"/>
</dbReference>
<dbReference type="InterPro" id="IPR012340">
    <property type="entry name" value="NA-bd_OB-fold"/>
</dbReference>